<evidence type="ECO:0000313" key="3">
    <source>
        <dbReference type="EMBL" id="MBF0597360.1"/>
    </source>
</evidence>
<dbReference type="InterPro" id="IPR000326">
    <property type="entry name" value="PAP2/HPO"/>
</dbReference>
<accession>A0A8J7FP92</accession>
<organism evidence="3 4">
    <name type="scientific">Faecalibacter rhinopitheci</name>
    <dbReference type="NCBI Taxonomy" id="2779678"/>
    <lineage>
        <taxon>Bacteria</taxon>
        <taxon>Pseudomonadati</taxon>
        <taxon>Bacteroidota</taxon>
        <taxon>Flavobacteriia</taxon>
        <taxon>Flavobacteriales</taxon>
        <taxon>Weeksellaceae</taxon>
        <taxon>Faecalibacter</taxon>
    </lineage>
</organism>
<dbReference type="SMART" id="SM00014">
    <property type="entry name" value="acidPPc"/>
    <property type="match status" value="1"/>
</dbReference>
<comment type="caution">
    <text evidence="3">The sequence shown here is derived from an EMBL/GenBank/DDBJ whole genome shotgun (WGS) entry which is preliminary data.</text>
</comment>
<dbReference type="RefSeq" id="WP_194182902.1">
    <property type="nucleotide sequence ID" value="NZ_JADGIK010000004.1"/>
</dbReference>
<evidence type="ECO:0000259" key="2">
    <source>
        <dbReference type="SMART" id="SM00014"/>
    </source>
</evidence>
<dbReference type="SUPFAM" id="SSF48317">
    <property type="entry name" value="Acid phosphatase/Vanadium-dependent haloperoxidase"/>
    <property type="match status" value="1"/>
</dbReference>
<evidence type="ECO:0000313" key="4">
    <source>
        <dbReference type="Proteomes" id="UP000608754"/>
    </source>
</evidence>
<dbReference type="Pfam" id="PF01569">
    <property type="entry name" value="PAP2"/>
    <property type="match status" value="1"/>
</dbReference>
<gene>
    <name evidence="3" type="ORF">IM532_07855</name>
</gene>
<keyword evidence="4" id="KW-1185">Reference proteome</keyword>
<feature type="transmembrane region" description="Helical" evidence="1">
    <location>
        <begin position="27"/>
        <end position="50"/>
    </location>
</feature>
<feature type="transmembrane region" description="Helical" evidence="1">
    <location>
        <begin position="113"/>
        <end position="130"/>
    </location>
</feature>
<dbReference type="AlphaFoldDB" id="A0A8J7FP92"/>
<evidence type="ECO:0000256" key="1">
    <source>
        <dbReference type="SAM" id="Phobius"/>
    </source>
</evidence>
<protein>
    <submittedName>
        <fullName evidence="3">Phosphatase PAP2 family protein</fullName>
    </submittedName>
</protein>
<name>A0A8J7FP92_9FLAO</name>
<reference evidence="3" key="1">
    <citation type="submission" date="2020-10" db="EMBL/GenBank/DDBJ databases">
        <authorList>
            <person name="Lu T."/>
            <person name="Wang Q."/>
            <person name="Han X."/>
        </authorList>
    </citation>
    <scope>NUCLEOTIDE SEQUENCE</scope>
    <source>
        <strain evidence="3">WQ 117</strain>
    </source>
</reference>
<dbReference type="EMBL" id="JADGIK010000004">
    <property type="protein sequence ID" value="MBF0597360.1"/>
    <property type="molecule type" value="Genomic_DNA"/>
</dbReference>
<dbReference type="PANTHER" id="PTHR14969:SF13">
    <property type="entry name" value="AT30094P"/>
    <property type="match status" value="1"/>
</dbReference>
<dbReference type="Proteomes" id="UP000608754">
    <property type="component" value="Unassembled WGS sequence"/>
</dbReference>
<proteinExistence type="predicted"/>
<sequence length="191" mass="22489">MVQDFFNWDIQWFLYFNNLGESKWDSFWLVITQKETWIPLYAFFIIVLYFKFGWKKTLLVAVCIALMITCADQLSNVFKNYFERLRPCHNPDIQGAFRAIDCEGRGKFGFTSAHASNHVAVAIFLGLILYKHYKWLIYVLILWAIMIAYSRVYVGVHFTGDIFFGSIIGIIFGVIFSKLYFFALNKYQDKL</sequence>
<dbReference type="PANTHER" id="PTHR14969">
    <property type="entry name" value="SPHINGOSINE-1-PHOSPHATE PHOSPHOHYDROLASE"/>
    <property type="match status" value="1"/>
</dbReference>
<keyword evidence="1" id="KW-0472">Membrane</keyword>
<feature type="transmembrane region" description="Helical" evidence="1">
    <location>
        <begin position="135"/>
        <end position="156"/>
    </location>
</feature>
<keyword evidence="1" id="KW-1133">Transmembrane helix</keyword>
<feature type="transmembrane region" description="Helical" evidence="1">
    <location>
        <begin position="57"/>
        <end position="75"/>
    </location>
</feature>
<dbReference type="Gene3D" id="1.20.144.10">
    <property type="entry name" value="Phosphatidic acid phosphatase type 2/haloperoxidase"/>
    <property type="match status" value="2"/>
</dbReference>
<feature type="transmembrane region" description="Helical" evidence="1">
    <location>
        <begin position="162"/>
        <end position="183"/>
    </location>
</feature>
<keyword evidence="1" id="KW-0812">Transmembrane</keyword>
<feature type="domain" description="Phosphatidic acid phosphatase type 2/haloperoxidase" evidence="2">
    <location>
        <begin position="60"/>
        <end position="177"/>
    </location>
</feature>
<dbReference type="InterPro" id="IPR036938">
    <property type="entry name" value="PAP2/HPO_sf"/>
</dbReference>